<sequence>MNSTTLSLKGNSEILIKKPGVKELIAVAKGMKKDGFSYDEIARETKLTLAFVMSLFK</sequence>
<dbReference type="EMBL" id="JBHLWO010000002">
    <property type="protein sequence ID" value="MFC0320437.1"/>
    <property type="molecule type" value="Genomic_DNA"/>
</dbReference>
<protein>
    <submittedName>
        <fullName evidence="1">Uncharacterized protein</fullName>
    </submittedName>
</protein>
<evidence type="ECO:0000313" key="1">
    <source>
        <dbReference type="EMBL" id="MFC0320437.1"/>
    </source>
</evidence>
<gene>
    <name evidence="1" type="ORF">ACFFI0_19070</name>
</gene>
<accession>A0ABV6HP61</accession>
<keyword evidence="2" id="KW-1185">Reference proteome</keyword>
<name>A0ABV6HP61_9SPHI</name>
<reference evidence="1 2" key="1">
    <citation type="submission" date="2024-09" db="EMBL/GenBank/DDBJ databases">
        <authorList>
            <person name="Sun Q."/>
            <person name="Mori K."/>
        </authorList>
    </citation>
    <scope>NUCLEOTIDE SEQUENCE [LARGE SCALE GENOMIC DNA]</scope>
    <source>
        <strain evidence="1 2">CCM 7765</strain>
    </source>
</reference>
<dbReference type="Proteomes" id="UP001589774">
    <property type="component" value="Unassembled WGS sequence"/>
</dbReference>
<dbReference type="RefSeq" id="WP_013667803.1">
    <property type="nucleotide sequence ID" value="NZ_JBHLWO010000002.1"/>
</dbReference>
<organism evidence="1 2">
    <name type="scientific">Olivibacter oleidegradans</name>
    <dbReference type="NCBI Taxonomy" id="760123"/>
    <lineage>
        <taxon>Bacteria</taxon>
        <taxon>Pseudomonadati</taxon>
        <taxon>Bacteroidota</taxon>
        <taxon>Sphingobacteriia</taxon>
        <taxon>Sphingobacteriales</taxon>
        <taxon>Sphingobacteriaceae</taxon>
        <taxon>Olivibacter</taxon>
    </lineage>
</organism>
<proteinExistence type="predicted"/>
<comment type="caution">
    <text evidence="1">The sequence shown here is derived from an EMBL/GenBank/DDBJ whole genome shotgun (WGS) entry which is preliminary data.</text>
</comment>
<evidence type="ECO:0000313" key="2">
    <source>
        <dbReference type="Proteomes" id="UP001589774"/>
    </source>
</evidence>